<dbReference type="PROSITE" id="PS51186">
    <property type="entry name" value="GNAT"/>
    <property type="match status" value="1"/>
</dbReference>
<accession>A0A1I2AKN1</accession>
<dbReference type="Pfam" id="PF00583">
    <property type="entry name" value="Acetyltransf_1"/>
    <property type="match status" value="1"/>
</dbReference>
<evidence type="ECO:0000313" key="2">
    <source>
        <dbReference type="EMBL" id="SFE43513.1"/>
    </source>
</evidence>
<protein>
    <submittedName>
        <fullName evidence="2">Acetyltransferase (GNAT) family protein</fullName>
    </submittedName>
</protein>
<dbReference type="EMBL" id="FONG01000003">
    <property type="protein sequence ID" value="SFE43513.1"/>
    <property type="molecule type" value="Genomic_DNA"/>
</dbReference>
<reference evidence="2 3" key="1">
    <citation type="submission" date="2016-10" db="EMBL/GenBank/DDBJ databases">
        <authorList>
            <person name="de Groot N.N."/>
        </authorList>
    </citation>
    <scope>NUCLEOTIDE SEQUENCE [LARGE SCALE GENOMIC DNA]</scope>
    <source>
        <strain evidence="2 3">CGMCC 4.3510</strain>
    </source>
</reference>
<dbReference type="Proteomes" id="UP000199323">
    <property type="component" value="Unassembled WGS sequence"/>
</dbReference>
<organism evidence="2 3">
    <name type="scientific">Actinacidiphila alni</name>
    <dbReference type="NCBI Taxonomy" id="380248"/>
    <lineage>
        <taxon>Bacteria</taxon>
        <taxon>Bacillati</taxon>
        <taxon>Actinomycetota</taxon>
        <taxon>Actinomycetes</taxon>
        <taxon>Kitasatosporales</taxon>
        <taxon>Streptomycetaceae</taxon>
        <taxon>Actinacidiphila</taxon>
    </lineage>
</organism>
<keyword evidence="2" id="KW-0808">Transferase</keyword>
<dbReference type="InterPro" id="IPR016181">
    <property type="entry name" value="Acyl_CoA_acyltransferase"/>
</dbReference>
<dbReference type="CDD" id="cd04301">
    <property type="entry name" value="NAT_SF"/>
    <property type="match status" value="1"/>
</dbReference>
<dbReference type="STRING" id="380248.SAMN05216251_10393"/>
<evidence type="ECO:0000259" key="1">
    <source>
        <dbReference type="PROSITE" id="PS51186"/>
    </source>
</evidence>
<dbReference type="SUPFAM" id="SSF55729">
    <property type="entry name" value="Acyl-CoA N-acyltransferases (Nat)"/>
    <property type="match status" value="1"/>
</dbReference>
<sequence>MDSFEATRATQGRALRALARTLGAASPGATTYDSDGVTACIVPAAKNDADANFAAYTAPAALASALPEIAEAYETAGVGSWEIYVPESDDQTARGLAAAGYRRRDRLPAIILDLATFEPRSIGDLDYDVRGDVATLGRLNAAAYDRPELARAFAQTPDVPGLRVYRARLDGEPACALLTIDVPHADGLDCAAYFLATVPNARRRGLAPRLFTAALLDARERGCDTCSGQASPMGAPIYARMGFRTAFHFDRYEKG</sequence>
<gene>
    <name evidence="2" type="ORF">SAMN05216251_10393</name>
</gene>
<dbReference type="AlphaFoldDB" id="A0A1I2AKN1"/>
<proteinExistence type="predicted"/>
<evidence type="ECO:0000313" key="3">
    <source>
        <dbReference type="Proteomes" id="UP000199323"/>
    </source>
</evidence>
<dbReference type="GO" id="GO:0016747">
    <property type="term" value="F:acyltransferase activity, transferring groups other than amino-acyl groups"/>
    <property type="evidence" value="ECO:0007669"/>
    <property type="project" value="InterPro"/>
</dbReference>
<dbReference type="OrthoDB" id="5243104at2"/>
<keyword evidence="3" id="KW-1185">Reference proteome</keyword>
<feature type="domain" description="N-acetyltransferase" evidence="1">
    <location>
        <begin position="123"/>
        <end position="255"/>
    </location>
</feature>
<dbReference type="InterPro" id="IPR000182">
    <property type="entry name" value="GNAT_dom"/>
</dbReference>
<dbReference type="RefSeq" id="WP_093712349.1">
    <property type="nucleotide sequence ID" value="NZ_FONG01000003.1"/>
</dbReference>
<dbReference type="Gene3D" id="3.40.630.30">
    <property type="match status" value="1"/>
</dbReference>
<name>A0A1I2AKN1_9ACTN</name>